<evidence type="ECO:0000313" key="4">
    <source>
        <dbReference type="Proteomes" id="UP000073492"/>
    </source>
</evidence>
<proteinExistence type="predicted"/>
<feature type="region of interest" description="Disordered" evidence="1">
    <location>
        <begin position="177"/>
        <end position="206"/>
    </location>
</feature>
<evidence type="ECO:0000256" key="1">
    <source>
        <dbReference type="SAM" id="MobiDB-lite"/>
    </source>
</evidence>
<organism evidence="3 4">
    <name type="scientific">Pseudocercospora musae</name>
    <dbReference type="NCBI Taxonomy" id="113226"/>
    <lineage>
        <taxon>Eukaryota</taxon>
        <taxon>Fungi</taxon>
        <taxon>Dikarya</taxon>
        <taxon>Ascomycota</taxon>
        <taxon>Pezizomycotina</taxon>
        <taxon>Dothideomycetes</taxon>
        <taxon>Dothideomycetidae</taxon>
        <taxon>Mycosphaerellales</taxon>
        <taxon>Mycosphaerellaceae</taxon>
        <taxon>Pseudocercospora</taxon>
    </lineage>
</organism>
<keyword evidence="4" id="KW-1185">Reference proteome</keyword>
<comment type="caution">
    <text evidence="3">The sequence shown here is derived from an EMBL/GenBank/DDBJ whole genome shotgun (WGS) entry which is preliminary data.</text>
</comment>
<gene>
    <name evidence="3" type="ORF">AC579_4066</name>
</gene>
<feature type="compositionally biased region" description="Basic and acidic residues" evidence="1">
    <location>
        <begin position="194"/>
        <end position="206"/>
    </location>
</feature>
<keyword evidence="2" id="KW-1133">Transmembrane helix</keyword>
<dbReference type="OrthoDB" id="10298727at2759"/>
<evidence type="ECO:0000313" key="3">
    <source>
        <dbReference type="EMBL" id="KXT11162.1"/>
    </source>
</evidence>
<dbReference type="Proteomes" id="UP000073492">
    <property type="component" value="Unassembled WGS sequence"/>
</dbReference>
<dbReference type="EMBL" id="LFZO01000218">
    <property type="protein sequence ID" value="KXT11162.1"/>
    <property type="molecule type" value="Genomic_DNA"/>
</dbReference>
<keyword evidence="2" id="KW-0812">Transmembrane</keyword>
<evidence type="ECO:0000256" key="2">
    <source>
        <dbReference type="SAM" id="Phobius"/>
    </source>
</evidence>
<accession>A0A139I9F5</accession>
<dbReference type="AlphaFoldDB" id="A0A139I9F5"/>
<reference evidence="3 4" key="1">
    <citation type="submission" date="2015-07" db="EMBL/GenBank/DDBJ databases">
        <title>Comparative genomics of the Sigatoka disease complex on banana suggests a link between parallel evolutionary changes in Pseudocercospora fijiensis and Pseudocercospora eumusae and increased virulence on the banana host.</title>
        <authorList>
            <person name="Chang T.-C."/>
            <person name="Salvucci A."/>
            <person name="Crous P.W."/>
            <person name="Stergiopoulos I."/>
        </authorList>
    </citation>
    <scope>NUCLEOTIDE SEQUENCE [LARGE SCALE GENOMIC DNA]</scope>
    <source>
        <strain evidence="3 4">CBS 116634</strain>
    </source>
</reference>
<keyword evidence="2" id="KW-0472">Membrane</keyword>
<name>A0A139I9F5_9PEZI</name>
<sequence length="206" mass="23318">MQTNQSLFTIFEILTASIEFQHYHQSRRYITMQLISITGLCLLAATITSALPGTQKMTLVRYWWGNTCPGFLANCPKDHATCAKPKNEKGKETATFLSKDELKAHTCKKISNGDGYGIFHIPNWYQGTDYRDSFTHCKITFYDRKHCRGNVVTEYTERHNRMCLPMDNSLSVKTDCRAAKNPKTGGKTDTGPSEGHDGIGEDDHER</sequence>
<protein>
    <submittedName>
        <fullName evidence="3">Uncharacterized protein</fullName>
    </submittedName>
</protein>
<feature type="transmembrane region" description="Helical" evidence="2">
    <location>
        <begin position="30"/>
        <end position="51"/>
    </location>
</feature>